<evidence type="ECO:0000313" key="2">
    <source>
        <dbReference type="EMBL" id="MCK9878606.1"/>
    </source>
</evidence>
<gene>
    <name evidence="2" type="ORF">MXD59_23055</name>
</gene>
<name>A0ABT0K480_9ACTN</name>
<dbReference type="EMBL" id="JALKFT010000038">
    <property type="protein sequence ID" value="MCK9878606.1"/>
    <property type="molecule type" value="Genomic_DNA"/>
</dbReference>
<keyword evidence="1" id="KW-0812">Transmembrane</keyword>
<evidence type="ECO:0000256" key="1">
    <source>
        <dbReference type="SAM" id="Phobius"/>
    </source>
</evidence>
<dbReference type="Proteomes" id="UP001201873">
    <property type="component" value="Unassembled WGS sequence"/>
</dbReference>
<feature type="transmembrane region" description="Helical" evidence="1">
    <location>
        <begin position="31"/>
        <end position="52"/>
    </location>
</feature>
<proteinExistence type="predicted"/>
<sequence>MLWVKSFDVTTFLRADANYPRASGTFMAGGVWVPAMVVSVAGIVRFAVAGFLEVIVPARYEPNPAGGRTGR</sequence>
<reference evidence="2 3" key="1">
    <citation type="submission" date="2022-04" db="EMBL/GenBank/DDBJ databases">
        <title>Genome diversity in the genus Frankia.</title>
        <authorList>
            <person name="Carlos-Shanley C."/>
            <person name="Hahn D."/>
        </authorList>
    </citation>
    <scope>NUCLEOTIDE SEQUENCE [LARGE SCALE GENOMIC DNA]</scope>
    <source>
        <strain evidence="2 3">Ag45/Mut15</strain>
    </source>
</reference>
<protein>
    <submittedName>
        <fullName evidence="2">Uncharacterized protein</fullName>
    </submittedName>
</protein>
<keyword evidence="1" id="KW-1133">Transmembrane helix</keyword>
<organism evidence="2 3">
    <name type="scientific">Frankia umida</name>
    <dbReference type="NCBI Taxonomy" id="573489"/>
    <lineage>
        <taxon>Bacteria</taxon>
        <taxon>Bacillati</taxon>
        <taxon>Actinomycetota</taxon>
        <taxon>Actinomycetes</taxon>
        <taxon>Frankiales</taxon>
        <taxon>Frankiaceae</taxon>
        <taxon>Frankia</taxon>
    </lineage>
</organism>
<comment type="caution">
    <text evidence="2">The sequence shown here is derived from an EMBL/GenBank/DDBJ whole genome shotgun (WGS) entry which is preliminary data.</text>
</comment>
<keyword evidence="3" id="KW-1185">Reference proteome</keyword>
<keyword evidence="1" id="KW-0472">Membrane</keyword>
<evidence type="ECO:0000313" key="3">
    <source>
        <dbReference type="Proteomes" id="UP001201873"/>
    </source>
</evidence>
<accession>A0ABT0K480</accession>